<proteinExistence type="predicted"/>
<reference evidence="7" key="1">
    <citation type="journal article" date="2020" name="Stud. Mycol.">
        <title>101 Dothideomycetes genomes: a test case for predicting lifestyles and emergence of pathogens.</title>
        <authorList>
            <person name="Haridas S."/>
            <person name="Albert R."/>
            <person name="Binder M."/>
            <person name="Bloem J."/>
            <person name="Labutti K."/>
            <person name="Salamov A."/>
            <person name="Andreopoulos B."/>
            <person name="Baker S."/>
            <person name="Barry K."/>
            <person name="Bills G."/>
            <person name="Bluhm B."/>
            <person name="Cannon C."/>
            <person name="Castanera R."/>
            <person name="Culley D."/>
            <person name="Daum C."/>
            <person name="Ezra D."/>
            <person name="Gonzalez J."/>
            <person name="Henrissat B."/>
            <person name="Kuo A."/>
            <person name="Liang C."/>
            <person name="Lipzen A."/>
            <person name="Lutzoni F."/>
            <person name="Magnuson J."/>
            <person name="Mondo S."/>
            <person name="Nolan M."/>
            <person name="Ohm R."/>
            <person name="Pangilinan J."/>
            <person name="Park H.-J."/>
            <person name="Ramirez L."/>
            <person name="Alfaro M."/>
            <person name="Sun H."/>
            <person name="Tritt A."/>
            <person name="Yoshinaga Y."/>
            <person name="Zwiers L.-H."/>
            <person name="Turgeon B."/>
            <person name="Goodwin S."/>
            <person name="Spatafora J."/>
            <person name="Crous P."/>
            <person name="Grigoriev I."/>
        </authorList>
    </citation>
    <scope>NUCLEOTIDE SEQUENCE</scope>
    <source>
        <strain evidence="7">CBS 101060</strain>
    </source>
</reference>
<gene>
    <name evidence="7" type="ORF">M501DRAFT_942443</name>
</gene>
<evidence type="ECO:0000313" key="7">
    <source>
        <dbReference type="EMBL" id="KAF2835202.1"/>
    </source>
</evidence>
<dbReference type="InterPro" id="IPR036236">
    <property type="entry name" value="Znf_C2H2_sf"/>
</dbReference>
<keyword evidence="3 5" id="KW-0863">Zinc-finger</keyword>
<dbReference type="SMART" id="SM00355">
    <property type="entry name" value="ZnF_C2H2"/>
    <property type="match status" value="6"/>
</dbReference>
<accession>A0A9P4S2N9</accession>
<dbReference type="InterPro" id="IPR013087">
    <property type="entry name" value="Znf_C2H2_type"/>
</dbReference>
<dbReference type="OrthoDB" id="6077919at2759"/>
<dbReference type="PROSITE" id="PS00028">
    <property type="entry name" value="ZINC_FINGER_C2H2_1"/>
    <property type="match status" value="4"/>
</dbReference>
<evidence type="ECO:0000313" key="8">
    <source>
        <dbReference type="Proteomes" id="UP000799429"/>
    </source>
</evidence>
<feature type="domain" description="C2H2-type" evidence="6">
    <location>
        <begin position="37"/>
        <end position="66"/>
    </location>
</feature>
<sequence>MDTQDHWPECETCTRTFRTQAACNQHMNAVDHWAPLFECESCFRKFRSQHAANQHMNSRGHWAPKFECKTCEKMFHSQQAAEQHMSALGHYRNYCRACERNFPNENNLRMHLNSEVHRGSNIPCPFCKVNFTTASGLSRHLETGSCSRAPMLNRETILHKIRERDPNRLITTKLLEGPNEERVSYSVNDLANNGSYWECYICHNGFTTAKGLTSHLDSDFHKEKAYRCPNAMNRCGKQFVTLAGLFNHLESESCAFMRFERVQEHVGDVIQGRRLIAFG</sequence>
<dbReference type="InterPro" id="IPR022755">
    <property type="entry name" value="Znf_C2H2_jaz"/>
</dbReference>
<dbReference type="PANTHER" id="PTHR24409">
    <property type="entry name" value="ZINC FINGER PROTEIN 142"/>
    <property type="match status" value="1"/>
</dbReference>
<dbReference type="Pfam" id="PF12171">
    <property type="entry name" value="zf-C2H2_jaz"/>
    <property type="match status" value="1"/>
</dbReference>
<keyword evidence="2" id="KW-0677">Repeat</keyword>
<evidence type="ECO:0000256" key="3">
    <source>
        <dbReference type="ARBA" id="ARBA00022771"/>
    </source>
</evidence>
<evidence type="ECO:0000256" key="2">
    <source>
        <dbReference type="ARBA" id="ARBA00022737"/>
    </source>
</evidence>
<dbReference type="Pfam" id="PF12874">
    <property type="entry name" value="zf-met"/>
    <property type="match status" value="1"/>
</dbReference>
<dbReference type="PANTHER" id="PTHR24409:SF356">
    <property type="entry name" value="C2H2 FINGER DOMAIN TRANSCRIPTION FACTOR (EUROFUNG)"/>
    <property type="match status" value="1"/>
</dbReference>
<name>A0A9P4S2N9_9PEZI</name>
<evidence type="ECO:0000256" key="1">
    <source>
        <dbReference type="ARBA" id="ARBA00022723"/>
    </source>
</evidence>
<evidence type="ECO:0000256" key="4">
    <source>
        <dbReference type="ARBA" id="ARBA00022833"/>
    </source>
</evidence>
<dbReference type="GO" id="GO:0000981">
    <property type="term" value="F:DNA-binding transcription factor activity, RNA polymerase II-specific"/>
    <property type="evidence" value="ECO:0007669"/>
    <property type="project" value="TreeGrafter"/>
</dbReference>
<feature type="domain" description="C2H2-type" evidence="6">
    <location>
        <begin position="93"/>
        <end position="122"/>
    </location>
</feature>
<keyword evidence="4" id="KW-0862">Zinc</keyword>
<keyword evidence="1" id="KW-0479">Metal-binding</keyword>
<evidence type="ECO:0000256" key="5">
    <source>
        <dbReference type="PROSITE-ProRule" id="PRU00042"/>
    </source>
</evidence>
<protein>
    <recommendedName>
        <fullName evidence="6">C2H2-type domain-containing protein</fullName>
    </recommendedName>
</protein>
<organism evidence="7 8">
    <name type="scientific">Patellaria atrata CBS 101060</name>
    <dbReference type="NCBI Taxonomy" id="1346257"/>
    <lineage>
        <taxon>Eukaryota</taxon>
        <taxon>Fungi</taxon>
        <taxon>Dikarya</taxon>
        <taxon>Ascomycota</taxon>
        <taxon>Pezizomycotina</taxon>
        <taxon>Dothideomycetes</taxon>
        <taxon>Dothideomycetes incertae sedis</taxon>
        <taxon>Patellariales</taxon>
        <taxon>Patellariaceae</taxon>
        <taxon>Patellaria</taxon>
    </lineage>
</organism>
<evidence type="ECO:0000259" key="6">
    <source>
        <dbReference type="PROSITE" id="PS50157"/>
    </source>
</evidence>
<dbReference type="Gene3D" id="3.30.160.60">
    <property type="entry name" value="Classic Zinc Finger"/>
    <property type="match status" value="3"/>
</dbReference>
<dbReference type="Proteomes" id="UP000799429">
    <property type="component" value="Unassembled WGS sequence"/>
</dbReference>
<dbReference type="AlphaFoldDB" id="A0A9P4S2N9"/>
<dbReference type="GO" id="GO:0008270">
    <property type="term" value="F:zinc ion binding"/>
    <property type="evidence" value="ECO:0007669"/>
    <property type="project" value="UniProtKB-KW"/>
</dbReference>
<dbReference type="EMBL" id="MU006110">
    <property type="protein sequence ID" value="KAF2835202.1"/>
    <property type="molecule type" value="Genomic_DNA"/>
</dbReference>
<dbReference type="SUPFAM" id="SSF57667">
    <property type="entry name" value="beta-beta-alpha zinc fingers"/>
    <property type="match status" value="2"/>
</dbReference>
<comment type="caution">
    <text evidence="7">The sequence shown here is derived from an EMBL/GenBank/DDBJ whole genome shotgun (WGS) entry which is preliminary data.</text>
</comment>
<dbReference type="PROSITE" id="PS50157">
    <property type="entry name" value="ZINC_FINGER_C2H2_2"/>
    <property type="match status" value="2"/>
</dbReference>
<dbReference type="Pfam" id="PF13912">
    <property type="entry name" value="zf-C2H2_6"/>
    <property type="match status" value="1"/>
</dbReference>
<keyword evidence="8" id="KW-1185">Reference proteome</keyword>
<dbReference type="GO" id="GO:0005634">
    <property type="term" value="C:nucleus"/>
    <property type="evidence" value="ECO:0007669"/>
    <property type="project" value="TreeGrafter"/>
</dbReference>
<dbReference type="GO" id="GO:0000977">
    <property type="term" value="F:RNA polymerase II transcription regulatory region sequence-specific DNA binding"/>
    <property type="evidence" value="ECO:0007669"/>
    <property type="project" value="TreeGrafter"/>
</dbReference>